<dbReference type="GO" id="GO:0005829">
    <property type="term" value="C:cytosol"/>
    <property type="evidence" value="ECO:0007669"/>
    <property type="project" value="TreeGrafter"/>
</dbReference>
<dbReference type="GO" id="GO:0005811">
    <property type="term" value="C:lipid droplet"/>
    <property type="evidence" value="ECO:0007669"/>
    <property type="project" value="TreeGrafter"/>
</dbReference>
<dbReference type="PANTHER" id="PTHR14024">
    <property type="entry name" value="PERILIPIN"/>
    <property type="match status" value="1"/>
</dbReference>
<proteinExistence type="predicted"/>
<dbReference type="GO" id="GO:0010890">
    <property type="term" value="P:positive regulation of triglyceride storage"/>
    <property type="evidence" value="ECO:0007669"/>
    <property type="project" value="TreeGrafter"/>
</dbReference>
<reference evidence="1" key="1">
    <citation type="submission" date="2014-08" db="EMBL/GenBank/DDBJ databases">
        <authorList>
            <person name="Sharma Rahul"/>
            <person name="Thines Marco"/>
        </authorList>
    </citation>
    <scope>NUCLEOTIDE SEQUENCE</scope>
</reference>
<accession>A0A0F7SR49</accession>
<sequence length="286" mass="31044">MSETITESPKTNGVPTLTSVNRVTAIPLVSDSIDQLLAVVTSRPLTDKAYHLAEGVVKSSYNAVSPILGYGRPVIEGADGLANKGLDLAEKNFPYAFQTKTDQIISDARKPADQAFEVVKNVYDNRIGVQAHAVVQKAIDTISNINLQITTTYSSGVQFVHDISGDAQAKVHRLSQILVEQLGQFQKEGNNIPAQARENITKAYRDLSTLLLAKDKPVGKKTKELVSYVQTTLQPVLDKASEVIHATAEEGKEAVDKVQDKAQETDITALGQELGKEIHEGVQENI</sequence>
<evidence type="ECO:0000313" key="1">
    <source>
        <dbReference type="EMBL" id="CED83179.1"/>
    </source>
</evidence>
<name>A0A0F7SR49_PHARH</name>
<dbReference type="GO" id="GO:0019915">
    <property type="term" value="P:lipid storage"/>
    <property type="evidence" value="ECO:0007669"/>
    <property type="project" value="TreeGrafter"/>
</dbReference>
<protein>
    <submittedName>
        <fullName evidence="1">Perilipin</fullName>
    </submittedName>
</protein>
<organism evidence="1">
    <name type="scientific">Phaffia rhodozyma</name>
    <name type="common">Yeast</name>
    <name type="synonym">Xanthophyllomyces dendrorhous</name>
    <dbReference type="NCBI Taxonomy" id="264483"/>
    <lineage>
        <taxon>Eukaryota</taxon>
        <taxon>Fungi</taxon>
        <taxon>Dikarya</taxon>
        <taxon>Basidiomycota</taxon>
        <taxon>Agaricomycotina</taxon>
        <taxon>Tremellomycetes</taxon>
        <taxon>Cystofilobasidiales</taxon>
        <taxon>Mrakiaceae</taxon>
        <taxon>Phaffia</taxon>
    </lineage>
</organism>
<dbReference type="EMBL" id="LN483142">
    <property type="protein sequence ID" value="CED83179.1"/>
    <property type="molecule type" value="Genomic_DNA"/>
</dbReference>
<dbReference type="PANTHER" id="PTHR14024:SF49">
    <property type="entry name" value="LIPID STORAGE DROPLETS SURFACE-BINDING PROTEIN 1"/>
    <property type="match status" value="1"/>
</dbReference>
<dbReference type="AlphaFoldDB" id="A0A0F7SR49"/>